<keyword evidence="2" id="KW-1185">Reference proteome</keyword>
<protein>
    <submittedName>
        <fullName evidence="1">Uncharacterized protein</fullName>
    </submittedName>
</protein>
<feature type="non-terminal residue" evidence="1">
    <location>
        <position position="1"/>
    </location>
</feature>
<gene>
    <name evidence="1" type="ORF">FWK35_00035772</name>
</gene>
<organism evidence="1 2">
    <name type="scientific">Aphis craccivora</name>
    <name type="common">Cowpea aphid</name>
    <dbReference type="NCBI Taxonomy" id="307492"/>
    <lineage>
        <taxon>Eukaryota</taxon>
        <taxon>Metazoa</taxon>
        <taxon>Ecdysozoa</taxon>
        <taxon>Arthropoda</taxon>
        <taxon>Hexapoda</taxon>
        <taxon>Insecta</taxon>
        <taxon>Pterygota</taxon>
        <taxon>Neoptera</taxon>
        <taxon>Paraneoptera</taxon>
        <taxon>Hemiptera</taxon>
        <taxon>Sternorrhyncha</taxon>
        <taxon>Aphidomorpha</taxon>
        <taxon>Aphidoidea</taxon>
        <taxon>Aphididae</taxon>
        <taxon>Aphidini</taxon>
        <taxon>Aphis</taxon>
        <taxon>Aphis</taxon>
    </lineage>
</organism>
<reference evidence="1 2" key="1">
    <citation type="submission" date="2019-08" db="EMBL/GenBank/DDBJ databases">
        <title>Whole genome of Aphis craccivora.</title>
        <authorList>
            <person name="Voronova N.V."/>
            <person name="Shulinski R.S."/>
            <person name="Bandarenka Y.V."/>
            <person name="Zhorov D.G."/>
            <person name="Warner D."/>
        </authorList>
    </citation>
    <scope>NUCLEOTIDE SEQUENCE [LARGE SCALE GENOMIC DNA]</scope>
    <source>
        <strain evidence="1">180601</strain>
        <tissue evidence="1">Whole Body</tissue>
    </source>
</reference>
<accession>A0A6G0VKT3</accession>
<dbReference type="EMBL" id="VUJU01015438">
    <property type="protein sequence ID" value="KAF0693918.1"/>
    <property type="molecule type" value="Genomic_DNA"/>
</dbReference>
<dbReference type="Proteomes" id="UP000478052">
    <property type="component" value="Unassembled WGS sequence"/>
</dbReference>
<evidence type="ECO:0000313" key="2">
    <source>
        <dbReference type="Proteomes" id="UP000478052"/>
    </source>
</evidence>
<dbReference type="AlphaFoldDB" id="A0A6G0VKT3"/>
<comment type="caution">
    <text evidence="1">The sequence shown here is derived from an EMBL/GenBank/DDBJ whole genome shotgun (WGS) entry which is preliminary data.</text>
</comment>
<name>A0A6G0VKT3_APHCR</name>
<evidence type="ECO:0000313" key="1">
    <source>
        <dbReference type="EMBL" id="KAF0693918.1"/>
    </source>
</evidence>
<proteinExistence type="predicted"/>
<sequence>EYSDEVEIFPIYLPQYLYTNINIKIYNVLKETNNKLLTILKIYFLDSEQSDECIDSTMKCVFLFLFCICVHTTLYSITN</sequence>